<dbReference type="SUPFAM" id="SSF52540">
    <property type="entry name" value="P-loop containing nucleoside triphosphate hydrolases"/>
    <property type="match status" value="1"/>
</dbReference>
<evidence type="ECO:0000256" key="2">
    <source>
        <dbReference type="ARBA" id="ARBA00005417"/>
    </source>
</evidence>
<evidence type="ECO:0000256" key="3">
    <source>
        <dbReference type="ARBA" id="ARBA00022448"/>
    </source>
</evidence>
<sequence length="219" mass="23219">MSSVIVAEEISVALARDEVLLPPVSFKLETGSALAVVGPNGAGKTTLLRVLAGLMKPTSGLVTVAGASIEERNPVFRRRVAALIGMPPLARDLTVKEHLVLVATSWGTPAPHADEQSDALLASFDLTRLANRFPHELSSGQVQLFSIALTMARPFNLLLVDEPEQRLDRHRLELVTGALEAHVTAGTTLVFATHSGDLVERLANQILEVGGVDPAAGTE</sequence>
<evidence type="ECO:0000313" key="8">
    <source>
        <dbReference type="EMBL" id="USQ81473.1"/>
    </source>
</evidence>
<keyword evidence="3" id="KW-0813">Transport</keyword>
<dbReference type="GO" id="GO:0005524">
    <property type="term" value="F:ATP binding"/>
    <property type="evidence" value="ECO:0007669"/>
    <property type="project" value="UniProtKB-KW"/>
</dbReference>
<accession>A0ABY4YXG2</accession>
<protein>
    <submittedName>
        <fullName evidence="8">ABC transporter ATP-binding protein</fullName>
    </submittedName>
</protein>
<keyword evidence="4" id="KW-0547">Nucleotide-binding</keyword>
<dbReference type="PANTHER" id="PTHR42711">
    <property type="entry name" value="ABC TRANSPORTER ATP-BINDING PROTEIN"/>
    <property type="match status" value="1"/>
</dbReference>
<evidence type="ECO:0000256" key="5">
    <source>
        <dbReference type="ARBA" id="ARBA00022840"/>
    </source>
</evidence>
<keyword evidence="5 8" id="KW-0067">ATP-binding</keyword>
<evidence type="ECO:0000313" key="9">
    <source>
        <dbReference type="Proteomes" id="UP001056455"/>
    </source>
</evidence>
<dbReference type="InterPro" id="IPR003439">
    <property type="entry name" value="ABC_transporter-like_ATP-bd"/>
</dbReference>
<evidence type="ECO:0000256" key="4">
    <source>
        <dbReference type="ARBA" id="ARBA00022741"/>
    </source>
</evidence>
<dbReference type="InterPro" id="IPR027417">
    <property type="entry name" value="P-loop_NTPase"/>
</dbReference>
<dbReference type="Pfam" id="PF00005">
    <property type="entry name" value="ABC_tran"/>
    <property type="match status" value="1"/>
</dbReference>
<comment type="subcellular location">
    <subcellularLocation>
        <location evidence="1">Cell membrane</location>
        <topology evidence="1">Peripheral membrane protein</topology>
    </subcellularLocation>
</comment>
<name>A0ABY4YXG2_9MICO</name>
<dbReference type="SMART" id="SM00382">
    <property type="entry name" value="AAA"/>
    <property type="match status" value="1"/>
</dbReference>
<dbReference type="EMBL" id="CP099489">
    <property type="protein sequence ID" value="USQ81473.1"/>
    <property type="molecule type" value="Genomic_DNA"/>
</dbReference>
<dbReference type="InterPro" id="IPR003593">
    <property type="entry name" value="AAA+_ATPase"/>
</dbReference>
<dbReference type="Proteomes" id="UP001056455">
    <property type="component" value="Chromosome"/>
</dbReference>
<organism evidence="8 9">
    <name type="scientific">Ornithinimicrobium faecis</name>
    <dbReference type="NCBI Taxonomy" id="2934158"/>
    <lineage>
        <taxon>Bacteria</taxon>
        <taxon>Bacillati</taxon>
        <taxon>Actinomycetota</taxon>
        <taxon>Actinomycetes</taxon>
        <taxon>Micrococcales</taxon>
        <taxon>Ornithinimicrobiaceae</taxon>
        <taxon>Ornithinimicrobium</taxon>
    </lineage>
</organism>
<keyword evidence="9" id="KW-1185">Reference proteome</keyword>
<evidence type="ECO:0000259" key="7">
    <source>
        <dbReference type="PROSITE" id="PS50893"/>
    </source>
</evidence>
<dbReference type="PROSITE" id="PS50893">
    <property type="entry name" value="ABC_TRANSPORTER_2"/>
    <property type="match status" value="1"/>
</dbReference>
<dbReference type="PANTHER" id="PTHR42711:SF5">
    <property type="entry name" value="ABC TRANSPORTER ATP-BINDING PROTEIN NATA"/>
    <property type="match status" value="1"/>
</dbReference>
<comment type="similarity">
    <text evidence="2">Belongs to the ABC transporter superfamily.</text>
</comment>
<proteinExistence type="inferred from homology"/>
<dbReference type="RefSeq" id="WP_252594987.1">
    <property type="nucleotide sequence ID" value="NZ_CP099489.1"/>
</dbReference>
<keyword evidence="6" id="KW-0046">Antibiotic resistance</keyword>
<reference evidence="8" key="1">
    <citation type="submission" date="2022-06" db="EMBL/GenBank/DDBJ databases">
        <title>Ornithinimicrobium HY1793.</title>
        <authorList>
            <person name="Huang Y."/>
        </authorList>
    </citation>
    <scope>NUCLEOTIDE SEQUENCE</scope>
    <source>
        <strain evidence="8">HY1793</strain>
    </source>
</reference>
<evidence type="ECO:0000256" key="1">
    <source>
        <dbReference type="ARBA" id="ARBA00004202"/>
    </source>
</evidence>
<evidence type="ECO:0000256" key="6">
    <source>
        <dbReference type="ARBA" id="ARBA00023251"/>
    </source>
</evidence>
<gene>
    <name evidence="8" type="ORF">NF556_07435</name>
</gene>
<dbReference type="InterPro" id="IPR050763">
    <property type="entry name" value="ABC_transporter_ATP-binding"/>
</dbReference>
<dbReference type="Gene3D" id="3.40.50.300">
    <property type="entry name" value="P-loop containing nucleotide triphosphate hydrolases"/>
    <property type="match status" value="1"/>
</dbReference>
<feature type="domain" description="ABC transporter" evidence="7">
    <location>
        <begin position="5"/>
        <end position="219"/>
    </location>
</feature>